<evidence type="ECO:0000313" key="2">
    <source>
        <dbReference type="EMBL" id="KAK5780000.1"/>
    </source>
</evidence>
<comment type="caution">
    <text evidence="2">The sequence shown here is derived from an EMBL/GenBank/DDBJ whole genome shotgun (WGS) entry which is preliminary data.</text>
</comment>
<keyword evidence="1" id="KW-0812">Transmembrane</keyword>
<feature type="transmembrane region" description="Helical" evidence="1">
    <location>
        <begin position="14"/>
        <end position="35"/>
    </location>
</feature>
<dbReference type="Proteomes" id="UP001306508">
    <property type="component" value="Unassembled WGS sequence"/>
</dbReference>
<reference evidence="3" key="1">
    <citation type="submission" date="2023-07" db="EMBL/GenBank/DDBJ databases">
        <title>A draft genome of Kazachstania heterogenica Y-27499.</title>
        <authorList>
            <person name="Donic C."/>
            <person name="Kralova J.S."/>
            <person name="Fidel L."/>
            <person name="Ben-Dor S."/>
            <person name="Jung S."/>
        </authorList>
    </citation>
    <scope>NUCLEOTIDE SEQUENCE [LARGE SCALE GENOMIC DNA]</scope>
    <source>
        <strain evidence="3">Y27499</strain>
    </source>
</reference>
<keyword evidence="1" id="KW-0472">Membrane</keyword>
<name>A0AAN8A8T4_9SACH</name>
<evidence type="ECO:0000313" key="3">
    <source>
        <dbReference type="Proteomes" id="UP001306508"/>
    </source>
</evidence>
<gene>
    <name evidence="2" type="ORF">RI543_002540</name>
</gene>
<dbReference type="EMBL" id="JAWIZZ010000045">
    <property type="protein sequence ID" value="KAK5780000.1"/>
    <property type="molecule type" value="Genomic_DNA"/>
</dbReference>
<organism evidence="2 3">
    <name type="scientific">Arxiozyma heterogenica</name>
    <dbReference type="NCBI Taxonomy" id="278026"/>
    <lineage>
        <taxon>Eukaryota</taxon>
        <taxon>Fungi</taxon>
        <taxon>Dikarya</taxon>
        <taxon>Ascomycota</taxon>
        <taxon>Saccharomycotina</taxon>
        <taxon>Saccharomycetes</taxon>
        <taxon>Saccharomycetales</taxon>
        <taxon>Saccharomycetaceae</taxon>
        <taxon>Arxiozyma</taxon>
    </lineage>
</organism>
<proteinExistence type="predicted"/>
<keyword evidence="1" id="KW-1133">Transmembrane helix</keyword>
<sequence>MTKKTWNKKPSNKLTRVISCSFVIIGLLCFLLYTWNDYIETTAVFGNKANKLSVPSQNENANQETISITDRIESRTRITTTIKPTVTTPSSPTTYNNEAQENYLKVKEQISSMRKKIEVETTSMKKSTTNSNNHVSSYSLDATSKGSFNPMKALHQILNTSPVVLFIDATSMGDELNKSNLLKNILLNNYEISPELVIVDLNKHTNGNLLQDYIKAYKLNDDDDTQLPYLFINSRSVLNKTYKQHLLEYHASNKLLNRFKKFAEGKVIFDKLELPSNS</sequence>
<dbReference type="Gene3D" id="3.40.30.10">
    <property type="entry name" value="Glutaredoxin"/>
    <property type="match status" value="1"/>
</dbReference>
<keyword evidence="3" id="KW-1185">Reference proteome</keyword>
<accession>A0AAN8A8T4</accession>
<evidence type="ECO:0000256" key="1">
    <source>
        <dbReference type="SAM" id="Phobius"/>
    </source>
</evidence>
<dbReference type="PROSITE" id="PS51354">
    <property type="entry name" value="GLUTAREDOXIN_2"/>
    <property type="match status" value="1"/>
</dbReference>
<protein>
    <submittedName>
        <fullName evidence="2">Uncharacterized protein</fullName>
    </submittedName>
</protein>
<dbReference type="AlphaFoldDB" id="A0AAN8A8T4"/>